<reference evidence="3" key="1">
    <citation type="journal article" date="2019" name="Int. J. Syst. Evol. Microbiol.">
        <title>The Global Catalogue of Microorganisms (GCM) 10K type strain sequencing project: providing services to taxonomists for standard genome sequencing and annotation.</title>
        <authorList>
            <consortium name="The Broad Institute Genomics Platform"/>
            <consortium name="The Broad Institute Genome Sequencing Center for Infectious Disease"/>
            <person name="Wu L."/>
            <person name="Ma J."/>
        </authorList>
    </citation>
    <scope>NUCLEOTIDE SEQUENCE [LARGE SCALE GENOMIC DNA]</scope>
    <source>
        <strain evidence="3">NBRC 111756</strain>
    </source>
</reference>
<proteinExistence type="predicted"/>
<gene>
    <name evidence="2" type="ORF">ACFQDL_26640</name>
</gene>
<sequence>MNRTLLSLALGTAVAAALGCRPTFDEPVTDTTGEDGGPGNDYSVQCSGWFPDWIARAAPPAGSSTFQLAQGYPLGVPQFNDEGELTGWNPRAPSAVRPGSVSISRNRPSACSTSRR</sequence>
<name>A0ABW2A716_9GAMM</name>
<dbReference type="EMBL" id="JBHSWE010000001">
    <property type="protein sequence ID" value="MFC6673267.1"/>
    <property type="molecule type" value="Genomic_DNA"/>
</dbReference>
<accession>A0ABW2A716</accession>
<feature type="region of interest" description="Disordered" evidence="1">
    <location>
        <begin position="83"/>
        <end position="116"/>
    </location>
</feature>
<dbReference type="Proteomes" id="UP001596422">
    <property type="component" value="Unassembled WGS sequence"/>
</dbReference>
<feature type="compositionally biased region" description="Polar residues" evidence="1">
    <location>
        <begin position="101"/>
        <end position="116"/>
    </location>
</feature>
<protein>
    <submittedName>
        <fullName evidence="2">Uncharacterized protein</fullName>
    </submittedName>
</protein>
<evidence type="ECO:0000313" key="2">
    <source>
        <dbReference type="EMBL" id="MFC6673267.1"/>
    </source>
</evidence>
<dbReference type="PROSITE" id="PS51257">
    <property type="entry name" value="PROKAR_LIPOPROTEIN"/>
    <property type="match status" value="1"/>
</dbReference>
<comment type="caution">
    <text evidence="2">The sequence shown here is derived from an EMBL/GenBank/DDBJ whole genome shotgun (WGS) entry which is preliminary data.</text>
</comment>
<keyword evidence="3" id="KW-1185">Reference proteome</keyword>
<evidence type="ECO:0000313" key="3">
    <source>
        <dbReference type="Proteomes" id="UP001596422"/>
    </source>
</evidence>
<organism evidence="2 3">
    <name type="scientific">Marinobacterium aestuariivivens</name>
    <dbReference type="NCBI Taxonomy" id="1698799"/>
    <lineage>
        <taxon>Bacteria</taxon>
        <taxon>Pseudomonadati</taxon>
        <taxon>Pseudomonadota</taxon>
        <taxon>Gammaproteobacteria</taxon>
        <taxon>Oceanospirillales</taxon>
        <taxon>Oceanospirillaceae</taxon>
        <taxon>Marinobacterium</taxon>
    </lineage>
</organism>
<dbReference type="RefSeq" id="WP_379911639.1">
    <property type="nucleotide sequence ID" value="NZ_JBHSWE010000001.1"/>
</dbReference>
<evidence type="ECO:0000256" key="1">
    <source>
        <dbReference type="SAM" id="MobiDB-lite"/>
    </source>
</evidence>
<feature type="region of interest" description="Disordered" evidence="1">
    <location>
        <begin position="23"/>
        <end position="42"/>
    </location>
</feature>